<name>A0A7W8EID5_9ACTN</name>
<comment type="caution">
    <text evidence="1">The sequence shown here is derived from an EMBL/GenBank/DDBJ whole genome shotgun (WGS) entry which is preliminary data.</text>
</comment>
<proteinExistence type="predicted"/>
<organism evidence="1 2">
    <name type="scientific">Nonomuraea endophytica</name>
    <dbReference type="NCBI Taxonomy" id="714136"/>
    <lineage>
        <taxon>Bacteria</taxon>
        <taxon>Bacillati</taxon>
        <taxon>Actinomycetota</taxon>
        <taxon>Actinomycetes</taxon>
        <taxon>Streptosporangiales</taxon>
        <taxon>Streptosporangiaceae</taxon>
        <taxon>Nonomuraea</taxon>
    </lineage>
</organism>
<dbReference type="AlphaFoldDB" id="A0A7W8EID5"/>
<evidence type="ECO:0000313" key="1">
    <source>
        <dbReference type="EMBL" id="MBB5081895.1"/>
    </source>
</evidence>
<evidence type="ECO:0000313" key="2">
    <source>
        <dbReference type="Proteomes" id="UP000568380"/>
    </source>
</evidence>
<protein>
    <submittedName>
        <fullName evidence="1">Uncharacterized protein</fullName>
    </submittedName>
</protein>
<sequence length="148" mass="16063">MAIALCVSVLTAGCGALGKQTIRADAGAVREVYEIGRTVGQTFEDPIYGNVVQIDDILVMDVGADSFKEGMGLASDRLKRLGWALESEGDWLTTMASTRWKDVYLTVRPFETGDKPGLELQNRAAEQLKLTPPDRGKYVVVTVSRAPS</sequence>
<reference evidence="1 2" key="1">
    <citation type="submission" date="2020-08" db="EMBL/GenBank/DDBJ databases">
        <title>Genomic Encyclopedia of Type Strains, Phase IV (KMG-IV): sequencing the most valuable type-strain genomes for metagenomic binning, comparative biology and taxonomic classification.</title>
        <authorList>
            <person name="Goeker M."/>
        </authorList>
    </citation>
    <scope>NUCLEOTIDE SEQUENCE [LARGE SCALE GENOMIC DNA]</scope>
    <source>
        <strain evidence="1 2">DSM 45385</strain>
    </source>
</reference>
<keyword evidence="2" id="KW-1185">Reference proteome</keyword>
<dbReference type="EMBL" id="JACHIN010000012">
    <property type="protein sequence ID" value="MBB5081895.1"/>
    <property type="molecule type" value="Genomic_DNA"/>
</dbReference>
<accession>A0A7W8EID5</accession>
<gene>
    <name evidence="1" type="ORF">HNR40_007390</name>
</gene>
<dbReference type="Proteomes" id="UP000568380">
    <property type="component" value="Unassembled WGS sequence"/>
</dbReference>
<dbReference type="RefSeq" id="WP_221341292.1">
    <property type="nucleotide sequence ID" value="NZ_JACHIN010000012.1"/>
</dbReference>